<dbReference type="Proteomes" id="UP001566476">
    <property type="component" value="Unassembled WGS sequence"/>
</dbReference>
<keyword evidence="2" id="KW-1185">Reference proteome</keyword>
<name>A0ABV4I0I7_9ACTN</name>
<dbReference type="EMBL" id="JBGGTQ010000003">
    <property type="protein sequence ID" value="MEZ0492186.1"/>
    <property type="molecule type" value="Genomic_DNA"/>
</dbReference>
<accession>A0ABV4I0I7</accession>
<dbReference type="RefSeq" id="WP_370718226.1">
    <property type="nucleotide sequence ID" value="NZ_JBGGTQ010000003.1"/>
</dbReference>
<comment type="caution">
    <text evidence="1">The sequence shown here is derived from an EMBL/GenBank/DDBJ whole genome shotgun (WGS) entry which is preliminary data.</text>
</comment>
<evidence type="ECO:0000313" key="2">
    <source>
        <dbReference type="Proteomes" id="UP001566476"/>
    </source>
</evidence>
<organism evidence="1 2">
    <name type="scientific">Kineococcus mangrovi</name>
    <dbReference type="NCBI Taxonomy" id="1660183"/>
    <lineage>
        <taxon>Bacteria</taxon>
        <taxon>Bacillati</taxon>
        <taxon>Actinomycetota</taxon>
        <taxon>Actinomycetes</taxon>
        <taxon>Kineosporiales</taxon>
        <taxon>Kineosporiaceae</taxon>
        <taxon>Kineococcus</taxon>
    </lineage>
</organism>
<protein>
    <submittedName>
        <fullName evidence="1">Uncharacterized protein</fullName>
    </submittedName>
</protein>
<sequence length="78" mass="8339">MSTAAAPADPGPRRCDVERAGAVEDADVLAARPADRHPPEPPVLLRPHPAEVALTELAGERLRPTTWRDGAGLRTLTR</sequence>
<reference evidence="1 2" key="1">
    <citation type="submission" date="2024-07" db="EMBL/GenBank/DDBJ databases">
        <authorList>
            <person name="Thanompreechachai J."/>
            <person name="Duangmal K."/>
        </authorList>
    </citation>
    <scope>NUCLEOTIDE SEQUENCE [LARGE SCALE GENOMIC DNA]</scope>
    <source>
        <strain evidence="1 2">TBRC 1896</strain>
    </source>
</reference>
<evidence type="ECO:0000313" key="1">
    <source>
        <dbReference type="EMBL" id="MEZ0492186.1"/>
    </source>
</evidence>
<proteinExistence type="predicted"/>
<gene>
    <name evidence="1" type="ORF">AB2L28_08030</name>
</gene>